<keyword evidence="2" id="KW-1185">Reference proteome</keyword>
<name>A0AA40AHA3_9PEZI</name>
<reference evidence="1" key="1">
    <citation type="submission" date="2023-06" db="EMBL/GenBank/DDBJ databases">
        <title>Genome-scale phylogeny and comparative genomics of the fungal order Sordariales.</title>
        <authorList>
            <consortium name="Lawrence Berkeley National Laboratory"/>
            <person name="Hensen N."/>
            <person name="Bonometti L."/>
            <person name="Westerberg I."/>
            <person name="Brannstrom I.O."/>
            <person name="Guillou S."/>
            <person name="Cros-Aarteil S."/>
            <person name="Calhoun S."/>
            <person name="Haridas S."/>
            <person name="Kuo A."/>
            <person name="Mondo S."/>
            <person name="Pangilinan J."/>
            <person name="Riley R."/>
            <person name="Labutti K."/>
            <person name="Andreopoulos B."/>
            <person name="Lipzen A."/>
            <person name="Chen C."/>
            <person name="Yanf M."/>
            <person name="Daum C."/>
            <person name="Ng V."/>
            <person name="Clum A."/>
            <person name="Steindorff A."/>
            <person name="Ohm R."/>
            <person name="Martin F."/>
            <person name="Silar P."/>
            <person name="Natvig D."/>
            <person name="Lalanne C."/>
            <person name="Gautier V."/>
            <person name="Ament-Velasquez S.L."/>
            <person name="Kruys A."/>
            <person name="Hutchinson M.I."/>
            <person name="Powell A.J."/>
            <person name="Barry K."/>
            <person name="Miller A.N."/>
            <person name="Grigoriev I.V."/>
            <person name="Debuchy R."/>
            <person name="Gladieux P."/>
            <person name="Thoren M.H."/>
            <person name="Johannesson H."/>
        </authorList>
    </citation>
    <scope>NUCLEOTIDE SEQUENCE</scope>
    <source>
        <strain evidence="1">SMH4607-1</strain>
    </source>
</reference>
<dbReference type="AlphaFoldDB" id="A0AA40AHA3"/>
<dbReference type="Proteomes" id="UP001172102">
    <property type="component" value="Unassembled WGS sequence"/>
</dbReference>
<accession>A0AA40AHA3</accession>
<organism evidence="1 2">
    <name type="scientific">Lasiosphaeris hirsuta</name>
    <dbReference type="NCBI Taxonomy" id="260670"/>
    <lineage>
        <taxon>Eukaryota</taxon>
        <taxon>Fungi</taxon>
        <taxon>Dikarya</taxon>
        <taxon>Ascomycota</taxon>
        <taxon>Pezizomycotina</taxon>
        <taxon>Sordariomycetes</taxon>
        <taxon>Sordariomycetidae</taxon>
        <taxon>Sordariales</taxon>
        <taxon>Lasiosphaeriaceae</taxon>
        <taxon>Lasiosphaeris</taxon>
    </lineage>
</organism>
<dbReference type="EMBL" id="JAUKUA010000004">
    <property type="protein sequence ID" value="KAK0715814.1"/>
    <property type="molecule type" value="Genomic_DNA"/>
</dbReference>
<gene>
    <name evidence="1" type="ORF">B0H67DRAFT_251153</name>
</gene>
<comment type="caution">
    <text evidence="1">The sequence shown here is derived from an EMBL/GenBank/DDBJ whole genome shotgun (WGS) entry which is preliminary data.</text>
</comment>
<evidence type="ECO:0000313" key="2">
    <source>
        <dbReference type="Proteomes" id="UP001172102"/>
    </source>
</evidence>
<proteinExistence type="predicted"/>
<sequence length="211" mass="23707">MSSCLEVRPDVSLPTTLRQRGEGRGCDGNGTAVRICDRTCMSIRSGAHLPLRGTNHTFYFLYFPWNATLDGGEMVSILYSCGFKVILTAPLRTLHFQHAGRHASRANSHETWLIGRIRTDRYVCTNGFRQPRQSRPAVQGRRMATLDLASTRLAGIFTTLVRQSEFVAEPQVTAEKNKEGHAPSLVFFLPPMLIWLTSYRYLVLCGRQSMG</sequence>
<evidence type="ECO:0000313" key="1">
    <source>
        <dbReference type="EMBL" id="KAK0715814.1"/>
    </source>
</evidence>
<protein>
    <submittedName>
        <fullName evidence="1">Uncharacterized protein</fullName>
    </submittedName>
</protein>